<reference evidence="2" key="1">
    <citation type="submission" date="2014-05" db="EMBL/GenBank/DDBJ databases">
        <title>The transcriptome of the halophilic microalga Tetraselmis sp. GSL018 isolated from the Great Salt Lake, Utah.</title>
        <authorList>
            <person name="Jinkerson R.E."/>
            <person name="D'Adamo S."/>
            <person name="Posewitz M.C."/>
        </authorList>
    </citation>
    <scope>NUCLEOTIDE SEQUENCE</scope>
    <source>
        <strain evidence="2">GSL018</strain>
    </source>
</reference>
<sequence>SRPPRGGAPALPPPTVPAPEHLLPPLSPPLSQQPQPPLRSALGGFGWRLHPNCPPLDSRVPFRAQLLARHPLPRPVLRSDTPTQTPRARSAPIAASVSSAFLSTPPPQEPLERLLGPPL</sequence>
<name>A0A061RYB4_9CHLO</name>
<accession>A0A061RYB4</accession>
<feature type="region of interest" description="Disordered" evidence="1">
    <location>
        <begin position="1"/>
        <end position="43"/>
    </location>
</feature>
<feature type="non-terminal residue" evidence="2">
    <location>
        <position position="119"/>
    </location>
</feature>
<organism evidence="2">
    <name type="scientific">Tetraselmis sp. GSL018</name>
    <dbReference type="NCBI Taxonomy" id="582737"/>
    <lineage>
        <taxon>Eukaryota</taxon>
        <taxon>Viridiplantae</taxon>
        <taxon>Chlorophyta</taxon>
        <taxon>core chlorophytes</taxon>
        <taxon>Chlorodendrophyceae</taxon>
        <taxon>Chlorodendrales</taxon>
        <taxon>Chlorodendraceae</taxon>
        <taxon>Tetraselmis</taxon>
    </lineage>
</organism>
<proteinExistence type="predicted"/>
<evidence type="ECO:0000313" key="2">
    <source>
        <dbReference type="EMBL" id="JAC75630.1"/>
    </source>
</evidence>
<dbReference type="EMBL" id="GBEZ01010008">
    <property type="protein sequence ID" value="JAC75630.1"/>
    <property type="molecule type" value="Transcribed_RNA"/>
</dbReference>
<evidence type="ECO:0000256" key="1">
    <source>
        <dbReference type="SAM" id="MobiDB-lite"/>
    </source>
</evidence>
<protein>
    <submittedName>
        <fullName evidence="2">Uncharacterized protein</fullName>
    </submittedName>
</protein>
<feature type="compositionally biased region" description="Low complexity" evidence="1">
    <location>
        <begin position="18"/>
        <end position="33"/>
    </location>
</feature>
<feature type="region of interest" description="Disordered" evidence="1">
    <location>
        <begin position="73"/>
        <end position="119"/>
    </location>
</feature>
<feature type="non-terminal residue" evidence="2">
    <location>
        <position position="1"/>
    </location>
</feature>
<gene>
    <name evidence="2" type="ORF">TSPGSL018_22513</name>
</gene>
<dbReference type="AlphaFoldDB" id="A0A061RYB4"/>